<feature type="domain" description="HTH gntR-type" evidence="4">
    <location>
        <begin position="8"/>
        <end position="76"/>
    </location>
</feature>
<evidence type="ECO:0000313" key="6">
    <source>
        <dbReference type="Proteomes" id="UP001552427"/>
    </source>
</evidence>
<dbReference type="SMART" id="SM00345">
    <property type="entry name" value="HTH_GNTR"/>
    <property type="match status" value="1"/>
</dbReference>
<evidence type="ECO:0000256" key="1">
    <source>
        <dbReference type="ARBA" id="ARBA00023015"/>
    </source>
</evidence>
<organism evidence="5 6">
    <name type="scientific">Nonomuraea bangladeshensis</name>
    <dbReference type="NCBI Taxonomy" id="404385"/>
    <lineage>
        <taxon>Bacteria</taxon>
        <taxon>Bacillati</taxon>
        <taxon>Actinomycetota</taxon>
        <taxon>Actinomycetes</taxon>
        <taxon>Streptosporangiales</taxon>
        <taxon>Streptosporangiaceae</taxon>
        <taxon>Nonomuraea</taxon>
    </lineage>
</organism>
<dbReference type="Pfam" id="PF00392">
    <property type="entry name" value="GntR"/>
    <property type="match status" value="1"/>
</dbReference>
<comment type="caution">
    <text evidence="5">The sequence shown here is derived from an EMBL/GenBank/DDBJ whole genome shotgun (WGS) entry which is preliminary data.</text>
</comment>
<protein>
    <submittedName>
        <fullName evidence="5">GntR family transcriptional regulator</fullName>
    </submittedName>
</protein>
<dbReference type="PROSITE" id="PS50949">
    <property type="entry name" value="HTH_GNTR"/>
    <property type="match status" value="1"/>
</dbReference>
<dbReference type="EMBL" id="JBFARM010000007">
    <property type="protein sequence ID" value="MEV4288895.1"/>
    <property type="molecule type" value="Genomic_DNA"/>
</dbReference>
<dbReference type="InterPro" id="IPR036390">
    <property type="entry name" value="WH_DNA-bd_sf"/>
</dbReference>
<keyword evidence="1" id="KW-0805">Transcription regulation</keyword>
<dbReference type="PRINTS" id="PR00035">
    <property type="entry name" value="HTHGNTR"/>
</dbReference>
<name>A0ABV3H9M7_9ACTN</name>
<evidence type="ECO:0000256" key="2">
    <source>
        <dbReference type="ARBA" id="ARBA00023125"/>
    </source>
</evidence>
<dbReference type="SUPFAM" id="SSF64288">
    <property type="entry name" value="Chorismate lyase-like"/>
    <property type="match status" value="1"/>
</dbReference>
<dbReference type="Gene3D" id="3.40.1410.10">
    <property type="entry name" value="Chorismate lyase-like"/>
    <property type="match status" value="1"/>
</dbReference>
<keyword evidence="6" id="KW-1185">Reference proteome</keyword>
<accession>A0ABV3H9M7</accession>
<dbReference type="PANTHER" id="PTHR44846">
    <property type="entry name" value="MANNOSYL-D-GLYCERATE TRANSPORT/METABOLISM SYSTEM REPRESSOR MNGR-RELATED"/>
    <property type="match status" value="1"/>
</dbReference>
<dbReference type="InterPro" id="IPR036388">
    <property type="entry name" value="WH-like_DNA-bd_sf"/>
</dbReference>
<dbReference type="CDD" id="cd07377">
    <property type="entry name" value="WHTH_GntR"/>
    <property type="match status" value="1"/>
</dbReference>
<dbReference type="Gene3D" id="1.10.10.10">
    <property type="entry name" value="Winged helix-like DNA-binding domain superfamily/Winged helix DNA-binding domain"/>
    <property type="match status" value="1"/>
</dbReference>
<evidence type="ECO:0000259" key="4">
    <source>
        <dbReference type="PROSITE" id="PS50949"/>
    </source>
</evidence>
<dbReference type="PANTHER" id="PTHR44846:SF1">
    <property type="entry name" value="MANNOSYL-D-GLYCERATE TRANSPORT_METABOLISM SYSTEM REPRESSOR MNGR-RELATED"/>
    <property type="match status" value="1"/>
</dbReference>
<dbReference type="InterPro" id="IPR028978">
    <property type="entry name" value="Chorismate_lyase_/UTRA_dom_sf"/>
</dbReference>
<dbReference type="RefSeq" id="WP_364454301.1">
    <property type="nucleotide sequence ID" value="NZ_JBFARM010000007.1"/>
</dbReference>
<dbReference type="InterPro" id="IPR050679">
    <property type="entry name" value="Bact_HTH_transcr_reg"/>
</dbReference>
<reference evidence="5 6" key="1">
    <citation type="submission" date="2024-06" db="EMBL/GenBank/DDBJ databases">
        <title>The Natural Products Discovery Center: Release of the First 8490 Sequenced Strains for Exploring Actinobacteria Biosynthetic Diversity.</title>
        <authorList>
            <person name="Kalkreuter E."/>
            <person name="Kautsar S.A."/>
            <person name="Yang D."/>
            <person name="Bader C.D."/>
            <person name="Teijaro C.N."/>
            <person name="Fluegel L."/>
            <person name="Davis C.M."/>
            <person name="Simpson J.R."/>
            <person name="Lauterbach L."/>
            <person name="Steele A.D."/>
            <person name="Gui C."/>
            <person name="Meng S."/>
            <person name="Li G."/>
            <person name="Viehrig K."/>
            <person name="Ye F."/>
            <person name="Su P."/>
            <person name="Kiefer A.F."/>
            <person name="Nichols A."/>
            <person name="Cepeda A.J."/>
            <person name="Yan W."/>
            <person name="Fan B."/>
            <person name="Jiang Y."/>
            <person name="Adhikari A."/>
            <person name="Zheng C.-J."/>
            <person name="Schuster L."/>
            <person name="Cowan T.M."/>
            <person name="Smanski M.J."/>
            <person name="Chevrette M.G."/>
            <person name="De Carvalho L.P.S."/>
            <person name="Shen B."/>
        </authorList>
    </citation>
    <scope>NUCLEOTIDE SEQUENCE [LARGE SCALE GENOMIC DNA]</scope>
    <source>
        <strain evidence="5 6">NPDC049574</strain>
    </source>
</reference>
<gene>
    <name evidence="5" type="ORF">AB0K40_25585</name>
</gene>
<dbReference type="Proteomes" id="UP001552427">
    <property type="component" value="Unassembled WGS sequence"/>
</dbReference>
<dbReference type="InterPro" id="IPR000524">
    <property type="entry name" value="Tscrpt_reg_HTH_GntR"/>
</dbReference>
<dbReference type="SUPFAM" id="SSF46785">
    <property type="entry name" value="Winged helix' DNA-binding domain"/>
    <property type="match status" value="1"/>
</dbReference>
<sequence length="144" mass="16247">MIDFGSDRPVHRQLADIIRTDIASGRLKPGQALPSETRLMQQYELGRVAVRQALGVLRGEGLIVTVKREGSHVRPQLPVERVVIEGEAEVSARMPSPEERKELDIPEGVPVFVIKQPRKRERVLAADRTTLVWDNSQQARNPER</sequence>
<keyword evidence="3" id="KW-0804">Transcription</keyword>
<keyword evidence="2" id="KW-0238">DNA-binding</keyword>
<proteinExistence type="predicted"/>
<evidence type="ECO:0000313" key="5">
    <source>
        <dbReference type="EMBL" id="MEV4288895.1"/>
    </source>
</evidence>
<evidence type="ECO:0000256" key="3">
    <source>
        <dbReference type="ARBA" id="ARBA00023163"/>
    </source>
</evidence>